<evidence type="ECO:0000256" key="1">
    <source>
        <dbReference type="SAM" id="MobiDB-lite"/>
    </source>
</evidence>
<dbReference type="AlphaFoldDB" id="Q8WZ91"/>
<dbReference type="EMBL" id="AF204269">
    <property type="protein sequence ID" value="AAL31472.1"/>
    <property type="molecule type" value="mRNA"/>
</dbReference>
<evidence type="ECO:0000313" key="2">
    <source>
        <dbReference type="EMBL" id="AAL31472.1"/>
    </source>
</evidence>
<name>Q8WZ91_HUMAN</name>
<feature type="region of interest" description="Disordered" evidence="1">
    <location>
        <begin position="1"/>
        <end position="20"/>
    </location>
</feature>
<reference evidence="2" key="1">
    <citation type="submission" date="1999-11" db="EMBL/GenBank/DDBJ databases">
        <title>RB-39BP.</title>
        <authorList>
            <person name="Fan Z.S."/>
            <person name="Ao S.Z."/>
        </authorList>
    </citation>
    <scope>NUCLEOTIDE SEQUENCE</scope>
    <source>
        <tissue evidence="2">Lymph node</tissue>
    </source>
</reference>
<reference evidence="3" key="3">
    <citation type="submission" date="2005-09" db="EMBL/GenBank/DDBJ databases">
        <authorList>
            <person name="Mural R.J."/>
            <person name="Istrail S."/>
            <person name="Sutton G."/>
            <person name="Florea L."/>
            <person name="Halpern A.L."/>
            <person name="Mobarry C.M."/>
            <person name="Lippert R."/>
            <person name="Walenz B."/>
            <person name="Shatkay H."/>
            <person name="Dew I."/>
            <person name="Miller J.R."/>
            <person name="Flanigan M.J."/>
            <person name="Edwards N.J."/>
            <person name="Bolanos R."/>
            <person name="Fasulo D."/>
            <person name="Halldorsson B.V."/>
            <person name="Hannenhalli S."/>
            <person name="Turner R."/>
            <person name="Yooseph S."/>
            <person name="Lu F."/>
            <person name="Nusskern D.R."/>
            <person name="Shue B.C."/>
            <person name="Zheng X.H."/>
            <person name="Zhong F."/>
            <person name="Delcher A.L."/>
            <person name="Huson D.H."/>
            <person name="Kravitz S.A."/>
            <person name="Mouchard L."/>
            <person name="Reinert K."/>
            <person name="Remington K.A."/>
            <person name="Clark A.G."/>
            <person name="Waterman M.S."/>
            <person name="Eichler E.E."/>
            <person name="Adams M.D."/>
            <person name="Hunkapiller M.W."/>
            <person name="Myers E.W."/>
            <person name="Venter J.C."/>
        </authorList>
    </citation>
    <scope>NUCLEOTIDE SEQUENCE</scope>
</reference>
<protein>
    <submittedName>
        <fullName evidence="3">HCG1982600</fullName>
    </submittedName>
    <submittedName>
        <fullName evidence="2">PRbBP-39</fullName>
    </submittedName>
</protein>
<evidence type="ECO:0000313" key="3">
    <source>
        <dbReference type="EMBL" id="EAW85223.1"/>
    </source>
</evidence>
<sequence>MPQPDALSSLMVSNEAAPGPCGPRVSWQCLHGKCFSEMSVADPAQPLLYGSKVLLNEQMGWHSSSGTATPVRLLKTYWAKVSHCLSGRLQGKKSRAIHGMMDGGWHQNESCLA</sequence>
<proteinExistence type="evidence at transcript level"/>
<organism evidence="2">
    <name type="scientific">Homo sapiens</name>
    <name type="common">Human</name>
    <dbReference type="NCBI Taxonomy" id="9606"/>
    <lineage>
        <taxon>Eukaryota</taxon>
        <taxon>Metazoa</taxon>
        <taxon>Chordata</taxon>
        <taxon>Craniata</taxon>
        <taxon>Vertebrata</taxon>
        <taxon>Euteleostomi</taxon>
        <taxon>Mammalia</taxon>
        <taxon>Eutheria</taxon>
        <taxon>Euarchontoglires</taxon>
        <taxon>Primates</taxon>
        <taxon>Haplorrhini</taxon>
        <taxon>Catarrhini</taxon>
        <taxon>Hominidae</taxon>
        <taxon>Homo</taxon>
    </lineage>
</organism>
<accession>Q8WZ91</accession>
<gene>
    <name evidence="3" type="ORF">hCG_1982600</name>
</gene>
<dbReference type="EMBL" id="CH471112">
    <property type="protein sequence ID" value="EAW85223.1"/>
    <property type="molecule type" value="Genomic_DNA"/>
</dbReference>
<reference evidence="3" key="2">
    <citation type="journal article" date="2001" name="Science">
        <title>The sequence of the human genome.</title>
        <authorList>
            <person name="Venter J.C."/>
            <person name="Adams M.D."/>
            <person name="Myers E.W."/>
            <person name="Li P.W."/>
            <person name="Mural R.J."/>
            <person name="Sutton G.G."/>
            <person name="Smith H.O."/>
            <person name="Yandell M."/>
            <person name="Evans C.A."/>
            <person name="Holt R.A."/>
            <person name="Gocayne J.D."/>
            <person name="Amanatides P."/>
            <person name="Ballew R.M."/>
            <person name="Huson D.H."/>
            <person name="Wortman J.R."/>
            <person name="Zhang Q."/>
            <person name="Kodira C.D."/>
            <person name="Zheng X.H."/>
            <person name="Chen L."/>
            <person name="Skupski M."/>
            <person name="Subramanian G."/>
            <person name="Thomas P.D."/>
            <person name="Zhang J."/>
            <person name="Gabor Miklos G.L."/>
            <person name="Nelson C."/>
            <person name="Broder S."/>
            <person name="Clark A.G."/>
            <person name="Nadeau J."/>
            <person name="McKusick V.A."/>
            <person name="Zinder N."/>
            <person name="Levine A.J."/>
            <person name="Roberts R.J."/>
            <person name="Simon M."/>
            <person name="Slayman C."/>
            <person name="Hunkapiller M."/>
            <person name="Bolanos R."/>
            <person name="Delcher A."/>
            <person name="Dew I."/>
            <person name="Fasulo D."/>
            <person name="Flanigan M."/>
            <person name="Florea L."/>
            <person name="Halpern A."/>
            <person name="Hannenhalli S."/>
            <person name="Kravitz S."/>
            <person name="Levy S."/>
            <person name="Mobarry C."/>
            <person name="Reinert K."/>
            <person name="Remington K."/>
            <person name="Abu-Threideh J."/>
            <person name="Beasley E."/>
            <person name="Biddick K."/>
            <person name="Bonazzi V."/>
            <person name="Brandon R."/>
            <person name="Cargill M."/>
            <person name="Chandramouliswaran I."/>
            <person name="Charlab R."/>
            <person name="Chaturvedi K."/>
            <person name="Deng Z."/>
            <person name="Di Francesco V."/>
            <person name="Dunn P."/>
            <person name="Eilbeck K."/>
            <person name="Evangelista C."/>
            <person name="Gabrielian A.E."/>
            <person name="Gan W."/>
            <person name="Ge W."/>
            <person name="Gong F."/>
            <person name="Gu Z."/>
            <person name="Guan P."/>
            <person name="Heiman T.J."/>
            <person name="Higgins M.E."/>
            <person name="Ji R.R."/>
            <person name="Ke Z."/>
            <person name="Ketchum K.A."/>
            <person name="Lai Z."/>
            <person name="Lei Y."/>
            <person name="Li Z."/>
            <person name="Li J."/>
            <person name="Liang Y."/>
            <person name="Lin X."/>
            <person name="Lu F."/>
            <person name="Merkulov G.V."/>
            <person name="Milshina N."/>
            <person name="Moore H.M."/>
            <person name="Naik A.K."/>
            <person name="Narayan V.A."/>
            <person name="Neelam B."/>
            <person name="Nusskern D."/>
            <person name="Rusch D.B."/>
            <person name="Salzberg S."/>
            <person name="Shao W."/>
            <person name="Shue B."/>
            <person name="Sun J."/>
            <person name="Wang Z."/>
            <person name="Wang A."/>
            <person name="Wang X."/>
            <person name="Wang J."/>
            <person name="Wei M."/>
            <person name="Wides R."/>
            <person name="Xiao C."/>
            <person name="Yan C."/>
            <person name="Yao A."/>
            <person name="Ye J."/>
            <person name="Zhan M."/>
            <person name="Zhang W."/>
            <person name="Zhang H."/>
            <person name="Zhao Q."/>
            <person name="Zheng L."/>
            <person name="Zhong F."/>
            <person name="Zhong W."/>
            <person name="Zhu S."/>
            <person name="Zhao S."/>
            <person name="Gilbert D."/>
            <person name="Baumhueter S."/>
            <person name="Spier G."/>
            <person name="Carter C."/>
            <person name="Cravchik A."/>
            <person name="Woodage T."/>
            <person name="Ali F."/>
            <person name="An H."/>
            <person name="Awe A."/>
            <person name="Baldwin D."/>
            <person name="Baden H."/>
            <person name="Barnstead M."/>
            <person name="Barrow I."/>
            <person name="Beeson K."/>
            <person name="Busam D."/>
            <person name="Carver A."/>
            <person name="Center A."/>
            <person name="Cheng M.L."/>
            <person name="Curry L."/>
            <person name="Danaher S."/>
            <person name="Davenport L."/>
            <person name="Desilets R."/>
            <person name="Dietz S."/>
            <person name="Dodson K."/>
            <person name="Doup L."/>
            <person name="Ferriera S."/>
            <person name="Garg N."/>
            <person name="Gluecksmann A."/>
            <person name="Hart B."/>
            <person name="Haynes J."/>
            <person name="Haynes C."/>
            <person name="Heiner C."/>
            <person name="Hladun S."/>
            <person name="Hostin D."/>
            <person name="Houck J."/>
            <person name="Howland T."/>
            <person name="Ibegwam C."/>
            <person name="Johnson J."/>
            <person name="Kalush F."/>
            <person name="Kline L."/>
            <person name="Koduru S."/>
            <person name="Love A."/>
            <person name="Mann F."/>
            <person name="May D."/>
            <person name="McCawley S."/>
            <person name="McIntosh T."/>
            <person name="McMullen I."/>
            <person name="Moy M."/>
            <person name="Moy L."/>
            <person name="Murphy B."/>
            <person name="Nelson K."/>
            <person name="Pfannkoch C."/>
            <person name="Pratts E."/>
            <person name="Puri V."/>
            <person name="Qureshi H."/>
            <person name="Reardon M."/>
            <person name="Rodriguez R."/>
            <person name="Rogers Y.H."/>
            <person name="Romblad D."/>
            <person name="Ruhfel B."/>
            <person name="Scott R."/>
            <person name="Sitter C."/>
            <person name="Smallwood M."/>
            <person name="Stewart E."/>
            <person name="Strong R."/>
            <person name="Suh E."/>
            <person name="Thomas R."/>
            <person name="Tint N.N."/>
            <person name="Tse S."/>
            <person name="Vech C."/>
            <person name="Wang G."/>
            <person name="Wetter J."/>
            <person name="Williams S."/>
            <person name="Williams M."/>
            <person name="Windsor S."/>
            <person name="Winn-Deen E."/>
            <person name="Wolfe K."/>
            <person name="Zaveri J."/>
            <person name="Zaveri K."/>
            <person name="Abril J.F."/>
            <person name="Guigo R."/>
            <person name="Campbell M.J."/>
            <person name="Sjolander K.V."/>
            <person name="Karlak B."/>
            <person name="Kejariwal A."/>
            <person name="Mi H."/>
            <person name="Lazareva B."/>
            <person name="Hatton T."/>
            <person name="Narechania A."/>
            <person name="Diemer K."/>
            <person name="Muruganujan A."/>
            <person name="Guo N."/>
            <person name="Sato S."/>
            <person name="Bafna V."/>
            <person name="Istrail S."/>
            <person name="Lippert R."/>
            <person name="Schwartz R."/>
            <person name="Walenz B."/>
            <person name="Yooseph S."/>
            <person name="Allen D."/>
            <person name="Basu A."/>
            <person name="Baxendale J."/>
            <person name="Blick L."/>
            <person name="Caminha M."/>
            <person name="Carnes-Stine J."/>
            <person name="Caulk P."/>
            <person name="Chiang Y.H."/>
            <person name="Coyne M."/>
            <person name="Dahlke C."/>
            <person name="Mays A."/>
            <person name="Dombroski M."/>
            <person name="Donnelly M."/>
            <person name="Ely D."/>
            <person name="Esparham S."/>
            <person name="Fosler C."/>
            <person name="Gire H."/>
            <person name="Glanowski S."/>
            <person name="Glasser K."/>
            <person name="Glodek A."/>
            <person name="Gorokhov M."/>
            <person name="Graham K."/>
            <person name="Gropman B."/>
            <person name="Harris M."/>
            <person name="Heil J."/>
            <person name="Henderson S."/>
            <person name="Hoover J."/>
            <person name="Jennings D."/>
            <person name="Jordan C."/>
            <person name="Jordan J."/>
            <person name="Kasha J."/>
            <person name="Kagan L."/>
            <person name="Kraft C."/>
            <person name="Levitsky A."/>
            <person name="Lewis M."/>
            <person name="Liu X."/>
            <person name="Lopez J."/>
            <person name="Ma D."/>
            <person name="Majoros W."/>
            <person name="McDaniel J."/>
            <person name="Murphy S."/>
            <person name="Newman M."/>
            <person name="Nguyen T."/>
            <person name="Nguyen N."/>
            <person name="Nodell M."/>
            <person name="Pan S."/>
            <person name="Peck J."/>
            <person name="Peterson M."/>
            <person name="Rowe W."/>
            <person name="Sanders R."/>
            <person name="Scott J."/>
            <person name="Simpson M."/>
            <person name="Smith T."/>
            <person name="Sprague A."/>
            <person name="Stockwell T."/>
            <person name="Turner R."/>
            <person name="Venter E."/>
            <person name="Wang M."/>
            <person name="Wen M."/>
            <person name="Wu D."/>
            <person name="Wu M."/>
            <person name="Xia A."/>
            <person name="Zandieh A."/>
            <person name="Zhu X."/>
        </authorList>
    </citation>
    <scope>NUCLEOTIDE SEQUENCE</scope>
</reference>